<sequence>MKLKIICGQLEITPGRPDVNYKKIIDAIEKARSLEADILLLPEMALPGYLIGDIWEQQTFLDDCAYYAEKIVTATENICVIFGSVATEPGKLNEDGRVRKYNAAFACQNGKLLGGYQGRSFFIKTSLPNYREFDDCRHFYSLQKLCAEEGASVSEALQPLEIVIRGTSLRIGVMLCEDGWTENYHLNVPQTLADNGAQLLCNLSCSPYTLGKNRKRNRLFSAQARTAGIPLIYCNNVGIQNNGKNIFTYDGCTSAYNGDGSLVTSAPMYADTFLEFTWDTEANCIIPTCPPAELPKEPESVYRALRYGTAKFLQQCGIKRMTVGLSGGIDSAVTAVMYADILGPENVLLLNLPSRFNSAATRNSAQQLAQALGANYAVMPISESYELTVKQLEETPITHLADGSSFNLQLSGLIKENIQARDRGARVIAAASAAFGGAFSCNSNKAELAIGYATFYGDICGAMAMIGDLWKHQVYALGRYLNEVIYKREVIPEAIFNIRPSAELSDAQTVGNGGDPLVYAYHDYLLRAFIENWHKTTPADILRWYKAGTLAAELGCTQEAINEACPDAVALIADLERWWKLFAGFAVAKRIQAPPVLSLTKRAFGYDHREAQLTPYFSREYYELKEELLK</sequence>
<feature type="active site" description="For glutaminase activity" evidence="7">
    <location>
        <position position="124"/>
    </location>
</feature>
<dbReference type="EC" id="6.3.5.1" evidence="7 8"/>
<evidence type="ECO:0000256" key="1">
    <source>
        <dbReference type="ARBA" id="ARBA00005188"/>
    </source>
</evidence>
<evidence type="ECO:0000256" key="4">
    <source>
        <dbReference type="ARBA" id="ARBA00022741"/>
    </source>
</evidence>
<feature type="binding site" evidence="7">
    <location>
        <position position="206"/>
    </location>
    <ligand>
        <name>L-glutamine</name>
        <dbReference type="ChEBI" id="CHEBI:58359"/>
    </ligand>
</feature>
<dbReference type="Pfam" id="PF00795">
    <property type="entry name" value="CN_hydrolase"/>
    <property type="match status" value="1"/>
</dbReference>
<proteinExistence type="inferred from homology"/>
<feature type="binding site" evidence="7">
    <location>
        <position position="589"/>
    </location>
    <ligand>
        <name>deamido-NAD(+)</name>
        <dbReference type="ChEBI" id="CHEBI:58437"/>
        <note>ligand shared between two neighboring subunits</note>
    </ligand>
</feature>
<dbReference type="SUPFAM" id="SSF52402">
    <property type="entry name" value="Adenine nucleotide alpha hydrolases-like"/>
    <property type="match status" value="1"/>
</dbReference>
<comment type="catalytic activity">
    <reaction evidence="7 8">
        <text>deamido-NAD(+) + L-glutamine + ATP + H2O = L-glutamate + AMP + diphosphate + NAD(+) + H(+)</text>
        <dbReference type="Rhea" id="RHEA:24384"/>
        <dbReference type="ChEBI" id="CHEBI:15377"/>
        <dbReference type="ChEBI" id="CHEBI:15378"/>
        <dbReference type="ChEBI" id="CHEBI:29985"/>
        <dbReference type="ChEBI" id="CHEBI:30616"/>
        <dbReference type="ChEBI" id="CHEBI:33019"/>
        <dbReference type="ChEBI" id="CHEBI:57540"/>
        <dbReference type="ChEBI" id="CHEBI:58359"/>
        <dbReference type="ChEBI" id="CHEBI:58437"/>
        <dbReference type="ChEBI" id="CHEBI:456215"/>
        <dbReference type="EC" id="6.3.5.1"/>
    </reaction>
</comment>
<evidence type="ECO:0000256" key="6">
    <source>
        <dbReference type="ARBA" id="ARBA00023027"/>
    </source>
</evidence>
<keyword evidence="4 7" id="KW-0547">Nucleotide-binding</keyword>
<feature type="active site" description="Proton acceptor; for glutaminase activity" evidence="7">
    <location>
        <position position="43"/>
    </location>
</feature>
<dbReference type="PANTHER" id="PTHR23090:SF7">
    <property type="entry name" value="NH(3)-DEPENDENT NAD(+) SYNTHETASE"/>
    <property type="match status" value="1"/>
</dbReference>
<dbReference type="InterPro" id="IPR014445">
    <property type="entry name" value="Gln-dep_NAD_synthase"/>
</dbReference>
<dbReference type="AlphaFoldDB" id="A0A1Q6R5C4"/>
<evidence type="ECO:0000313" key="11">
    <source>
        <dbReference type="EMBL" id="OLA37572.1"/>
    </source>
</evidence>
<feature type="binding site" evidence="7">
    <location>
        <position position="447"/>
    </location>
    <ligand>
        <name>deamido-NAD(+)</name>
        <dbReference type="ChEBI" id="CHEBI:58437"/>
        <note>ligand shared between two neighboring subunits</note>
    </ligand>
</feature>
<dbReference type="InterPro" id="IPR036526">
    <property type="entry name" value="C-N_Hydrolase_sf"/>
</dbReference>
<reference evidence="11 12" key="1">
    <citation type="journal article" date="2016" name="Nat. Biotechnol.">
        <title>Measurement of bacterial replication rates in microbial communities.</title>
        <authorList>
            <person name="Brown C.T."/>
            <person name="Olm M.R."/>
            <person name="Thomas B.C."/>
            <person name="Banfield J.F."/>
        </authorList>
    </citation>
    <scope>NUCLEOTIDE SEQUENCE [LARGE SCALE GENOMIC DNA]</scope>
    <source>
        <strain evidence="11">46_33</strain>
    </source>
</reference>
<feature type="active site" description="Nucleophile; for glutaminase activity" evidence="7">
    <location>
        <position position="176"/>
    </location>
</feature>
<feature type="binding site" evidence="7">
    <location>
        <position position="417"/>
    </location>
    <ligand>
        <name>deamido-NAD(+)</name>
        <dbReference type="ChEBI" id="CHEBI:58437"/>
        <note>ligand shared between two neighboring subunits</note>
    </ligand>
</feature>
<comment type="function">
    <text evidence="7">Catalyzes the ATP-dependent amidation of deamido-NAD to form NAD. Uses L-glutamine as a nitrogen source.</text>
</comment>
<dbReference type="Pfam" id="PF02540">
    <property type="entry name" value="NAD_synthase"/>
    <property type="match status" value="1"/>
</dbReference>
<feature type="binding site" evidence="7">
    <location>
        <begin position="324"/>
        <end position="331"/>
    </location>
    <ligand>
        <name>ATP</name>
        <dbReference type="ChEBI" id="CHEBI:30616"/>
    </ligand>
</feature>
<name>A0A1Q6R5C4_9FIRM</name>
<dbReference type="PIRSF" id="PIRSF006630">
    <property type="entry name" value="NADS_GAT"/>
    <property type="match status" value="1"/>
</dbReference>
<feature type="binding site" evidence="7">
    <location>
        <position position="130"/>
    </location>
    <ligand>
        <name>L-glutamine</name>
        <dbReference type="ChEBI" id="CHEBI:58359"/>
    </ligand>
</feature>
<dbReference type="GO" id="GO:0009435">
    <property type="term" value="P:NAD+ biosynthetic process"/>
    <property type="evidence" value="ECO:0007669"/>
    <property type="project" value="UniProtKB-UniRule"/>
</dbReference>
<comment type="pathway">
    <text evidence="1 7 8">Cofactor biosynthesis; NAD(+) biosynthesis; NAD(+) from deamido-NAD(+) (L-Gln route): step 1/1.</text>
</comment>
<protein>
    <recommendedName>
        <fullName evidence="7 8">Glutamine-dependent NAD(+) synthetase</fullName>
        <ecNumber evidence="7 8">6.3.5.1</ecNumber>
    </recommendedName>
    <alternativeName>
        <fullName evidence="7 8">NAD(+) synthase [glutamine-hydrolyzing]</fullName>
    </alternativeName>
</protein>
<dbReference type="GO" id="GO:0005737">
    <property type="term" value="C:cytoplasm"/>
    <property type="evidence" value="ECO:0007669"/>
    <property type="project" value="InterPro"/>
</dbReference>
<dbReference type="InterPro" id="IPR003694">
    <property type="entry name" value="NAD_synthase"/>
</dbReference>
<dbReference type="Proteomes" id="UP000186777">
    <property type="component" value="Unassembled WGS sequence"/>
</dbReference>
<dbReference type="GO" id="GO:0008795">
    <property type="term" value="F:NAD+ synthase activity"/>
    <property type="evidence" value="ECO:0007669"/>
    <property type="project" value="UniProtKB-UniRule"/>
</dbReference>
<dbReference type="PANTHER" id="PTHR23090">
    <property type="entry name" value="NH 3 /GLUTAMINE-DEPENDENT NAD + SYNTHETASE"/>
    <property type="match status" value="1"/>
</dbReference>
<dbReference type="CDD" id="cd00553">
    <property type="entry name" value="NAD_synthase"/>
    <property type="match status" value="1"/>
</dbReference>
<dbReference type="PROSITE" id="PS50263">
    <property type="entry name" value="CN_HYDROLASE"/>
    <property type="match status" value="1"/>
</dbReference>
<comment type="similarity">
    <text evidence="9">Belongs to the NAD synthetase family.</text>
</comment>
<evidence type="ECO:0000313" key="12">
    <source>
        <dbReference type="Proteomes" id="UP000186777"/>
    </source>
</evidence>
<dbReference type="GO" id="GO:0004359">
    <property type="term" value="F:glutaminase activity"/>
    <property type="evidence" value="ECO:0007669"/>
    <property type="project" value="InterPro"/>
</dbReference>
<dbReference type="Gene3D" id="3.60.110.10">
    <property type="entry name" value="Carbon-nitrogen hydrolase"/>
    <property type="match status" value="1"/>
</dbReference>
<evidence type="ECO:0000259" key="10">
    <source>
        <dbReference type="PROSITE" id="PS50263"/>
    </source>
</evidence>
<dbReference type="RefSeq" id="WP_303679857.1">
    <property type="nucleotide sequence ID" value="NZ_MNTG01000029.1"/>
</dbReference>
<evidence type="ECO:0000256" key="3">
    <source>
        <dbReference type="ARBA" id="ARBA00022598"/>
    </source>
</evidence>
<evidence type="ECO:0000256" key="7">
    <source>
        <dbReference type="HAMAP-Rule" id="MF_02090"/>
    </source>
</evidence>
<dbReference type="CDD" id="cd07570">
    <property type="entry name" value="GAT_Gln-NAD-synth"/>
    <property type="match status" value="1"/>
</dbReference>
<dbReference type="UniPathway" id="UPA00253">
    <property type="reaction ID" value="UER00334"/>
</dbReference>
<evidence type="ECO:0000256" key="9">
    <source>
        <dbReference type="RuleBase" id="RU003811"/>
    </source>
</evidence>
<comment type="similarity">
    <text evidence="2 7 8">In the C-terminal section; belongs to the NAD synthetase family.</text>
</comment>
<gene>
    <name evidence="7" type="primary">nadE</name>
    <name evidence="11" type="ORF">BHW43_05810</name>
</gene>
<evidence type="ECO:0000256" key="8">
    <source>
        <dbReference type="PIRNR" id="PIRNR006630"/>
    </source>
</evidence>
<comment type="caution">
    <text evidence="11">The sequence shown here is derived from an EMBL/GenBank/DDBJ whole genome shotgun (WGS) entry which is preliminary data.</text>
</comment>
<evidence type="ECO:0000256" key="5">
    <source>
        <dbReference type="ARBA" id="ARBA00022840"/>
    </source>
</evidence>
<dbReference type="NCBIfam" id="TIGR00552">
    <property type="entry name" value="nadE"/>
    <property type="match status" value="1"/>
</dbReference>
<feature type="binding site" evidence="7">
    <location>
        <position position="212"/>
    </location>
    <ligand>
        <name>L-glutamine</name>
        <dbReference type="ChEBI" id="CHEBI:58359"/>
    </ligand>
</feature>
<dbReference type="GO" id="GO:0003952">
    <property type="term" value="F:NAD+ synthase (glutamine-hydrolyzing) activity"/>
    <property type="evidence" value="ECO:0007669"/>
    <property type="project" value="UniProtKB-UniRule"/>
</dbReference>
<dbReference type="EMBL" id="MNTG01000029">
    <property type="protein sequence ID" value="OLA37572.1"/>
    <property type="molecule type" value="Genomic_DNA"/>
</dbReference>
<dbReference type="STRING" id="626940.BHW43_05810"/>
<feature type="domain" description="CN hydrolase" evidence="10">
    <location>
        <begin position="3"/>
        <end position="280"/>
    </location>
</feature>
<accession>A0A1Q6R5C4</accession>
<comment type="caution">
    <text evidence="7">Lacks conserved residue(s) required for the propagation of feature annotation.</text>
</comment>
<dbReference type="InterPro" id="IPR014729">
    <property type="entry name" value="Rossmann-like_a/b/a_fold"/>
</dbReference>
<dbReference type="InterPro" id="IPR022310">
    <property type="entry name" value="NAD/GMP_synthase"/>
</dbReference>
<dbReference type="Gene3D" id="3.40.50.620">
    <property type="entry name" value="HUPs"/>
    <property type="match status" value="1"/>
</dbReference>
<dbReference type="GO" id="GO:0005524">
    <property type="term" value="F:ATP binding"/>
    <property type="evidence" value="ECO:0007669"/>
    <property type="project" value="UniProtKB-UniRule"/>
</dbReference>
<dbReference type="SUPFAM" id="SSF56317">
    <property type="entry name" value="Carbon-nitrogen hydrolase"/>
    <property type="match status" value="1"/>
</dbReference>
<dbReference type="InterPro" id="IPR003010">
    <property type="entry name" value="C-N_Hydrolase"/>
</dbReference>
<evidence type="ECO:0000256" key="2">
    <source>
        <dbReference type="ARBA" id="ARBA00007145"/>
    </source>
</evidence>
<keyword evidence="5 7" id="KW-0067">ATP-binding</keyword>
<keyword evidence="6 7" id="KW-0520">NAD</keyword>
<organism evidence="11 12">
    <name type="scientific">Phascolarctobacterium succinatutens</name>
    <dbReference type="NCBI Taxonomy" id="626940"/>
    <lineage>
        <taxon>Bacteria</taxon>
        <taxon>Bacillati</taxon>
        <taxon>Bacillota</taxon>
        <taxon>Negativicutes</taxon>
        <taxon>Acidaminococcales</taxon>
        <taxon>Acidaminococcaceae</taxon>
        <taxon>Phascolarctobacterium</taxon>
    </lineage>
</organism>
<keyword evidence="3 7" id="KW-0436">Ligase</keyword>
<dbReference type="HAMAP" id="MF_02090">
    <property type="entry name" value="NadE_glutamine_dep"/>
    <property type="match status" value="1"/>
</dbReference>